<evidence type="ECO:0000313" key="2">
    <source>
        <dbReference type="EMBL" id="KAF9874812.1"/>
    </source>
</evidence>
<dbReference type="OrthoDB" id="5428787at2759"/>
<keyword evidence="1" id="KW-0732">Signal</keyword>
<comment type="caution">
    <text evidence="2">The sequence shown here is derived from an EMBL/GenBank/DDBJ whole genome shotgun (WGS) entry which is preliminary data.</text>
</comment>
<reference evidence="2" key="2">
    <citation type="submission" date="2020-11" db="EMBL/GenBank/DDBJ databases">
        <title>Whole genome sequencing of Colletotrichum sp.</title>
        <authorList>
            <person name="Li H."/>
        </authorList>
    </citation>
    <scope>NUCLEOTIDE SEQUENCE</scope>
    <source>
        <strain evidence="2">CkLH20</strain>
    </source>
</reference>
<dbReference type="Proteomes" id="UP000781932">
    <property type="component" value="Unassembled WGS sequence"/>
</dbReference>
<feature type="chain" id="PRO_5040326343" description="Apple domain-containing protein" evidence="1">
    <location>
        <begin position="24"/>
        <end position="365"/>
    </location>
</feature>
<dbReference type="GeneID" id="62163297"/>
<dbReference type="EMBL" id="JAATWM020000024">
    <property type="protein sequence ID" value="KAF9874812.1"/>
    <property type="molecule type" value="Genomic_DNA"/>
</dbReference>
<name>A0A9P6I0P6_9PEZI</name>
<dbReference type="RefSeq" id="XP_038744273.1">
    <property type="nucleotide sequence ID" value="XM_038890223.1"/>
</dbReference>
<protein>
    <recommendedName>
        <fullName evidence="4">Apple domain-containing protein</fullName>
    </recommendedName>
</protein>
<sequence>MVCSKTSAAALAALLLQGSFVLGQVNDVQVPTPTTSPPRTVTGEYGCYTDFVQERPESVETLSRVYSHTSPITYYHYVTPFRTTVTVTPSPLPPPSATAPATITITDTVTSYTRTTSFTIQSIPTPAGFIPLSSAVYRPRDDFGNLYIDQSDGASEDADTFPNAQHPLKLSLAQSQDVVADPPFYPERVVCERVVRIYTTTTETYTVTGTFTTTVTAATPSPTIPSVPAQVTTTTTYTTTSTWQVVMPNPTFTAYEACQANNMVSRAPGDRPIVEAANDWSVTREERYAESAYDCCVFCQREDKCTGSLYFRNVCYTFRDDDDTCATPGELRWSRRASTKGAFVASNGMCGSWRLSRTPPSNEGF</sequence>
<keyword evidence="3" id="KW-1185">Reference proteome</keyword>
<evidence type="ECO:0000313" key="3">
    <source>
        <dbReference type="Proteomes" id="UP000781932"/>
    </source>
</evidence>
<accession>A0A9P6I0P6</accession>
<gene>
    <name evidence="2" type="ORF">CkaCkLH20_07506</name>
</gene>
<organism evidence="2 3">
    <name type="scientific">Colletotrichum karsti</name>
    <dbReference type="NCBI Taxonomy" id="1095194"/>
    <lineage>
        <taxon>Eukaryota</taxon>
        <taxon>Fungi</taxon>
        <taxon>Dikarya</taxon>
        <taxon>Ascomycota</taxon>
        <taxon>Pezizomycotina</taxon>
        <taxon>Sordariomycetes</taxon>
        <taxon>Hypocreomycetidae</taxon>
        <taxon>Glomerellales</taxon>
        <taxon>Glomerellaceae</taxon>
        <taxon>Colletotrichum</taxon>
        <taxon>Colletotrichum boninense species complex</taxon>
    </lineage>
</organism>
<dbReference type="AlphaFoldDB" id="A0A9P6I0P6"/>
<evidence type="ECO:0008006" key="4">
    <source>
        <dbReference type="Google" id="ProtNLM"/>
    </source>
</evidence>
<reference evidence="2" key="1">
    <citation type="submission" date="2020-03" db="EMBL/GenBank/DDBJ databases">
        <authorList>
            <person name="He L."/>
        </authorList>
    </citation>
    <scope>NUCLEOTIDE SEQUENCE</scope>
    <source>
        <strain evidence="2">CkLH20</strain>
    </source>
</reference>
<evidence type="ECO:0000256" key="1">
    <source>
        <dbReference type="SAM" id="SignalP"/>
    </source>
</evidence>
<proteinExistence type="predicted"/>
<feature type="signal peptide" evidence="1">
    <location>
        <begin position="1"/>
        <end position="23"/>
    </location>
</feature>